<feature type="compositionally biased region" description="Low complexity" evidence="6">
    <location>
        <begin position="419"/>
        <end position="436"/>
    </location>
</feature>
<keyword evidence="5" id="KW-0472">Membrane</keyword>
<feature type="region of interest" description="Disordered" evidence="6">
    <location>
        <begin position="546"/>
        <end position="675"/>
    </location>
</feature>
<proteinExistence type="inferred from homology"/>
<evidence type="ECO:0000313" key="7">
    <source>
        <dbReference type="EMBL" id="KAL2268098.1"/>
    </source>
</evidence>
<feature type="compositionally biased region" description="Polar residues" evidence="6">
    <location>
        <begin position="449"/>
        <end position="462"/>
    </location>
</feature>
<evidence type="ECO:0000313" key="8">
    <source>
        <dbReference type="Proteomes" id="UP001600064"/>
    </source>
</evidence>
<name>A0ABR4DCM8_9PEZI</name>
<dbReference type="Pfam" id="PF12634">
    <property type="entry name" value="Inp1"/>
    <property type="match status" value="1"/>
</dbReference>
<comment type="function">
    <text evidence="1">Required for peroxisome inheritance.</text>
</comment>
<feature type="region of interest" description="Disordered" evidence="6">
    <location>
        <begin position="183"/>
        <end position="202"/>
    </location>
</feature>
<evidence type="ECO:0000256" key="4">
    <source>
        <dbReference type="ARBA" id="ARBA00021397"/>
    </source>
</evidence>
<feature type="compositionally biased region" description="Acidic residues" evidence="6">
    <location>
        <begin position="596"/>
        <end position="609"/>
    </location>
</feature>
<comment type="caution">
    <text evidence="7">The sequence shown here is derived from an EMBL/GenBank/DDBJ whole genome shotgun (WGS) entry which is preliminary data.</text>
</comment>
<evidence type="ECO:0000256" key="3">
    <source>
        <dbReference type="ARBA" id="ARBA00010707"/>
    </source>
</evidence>
<protein>
    <recommendedName>
        <fullName evidence="4">Inheritance of peroxisomes protein 1</fullName>
    </recommendedName>
</protein>
<comment type="subcellular location">
    <subcellularLocation>
        <location evidence="2">Peroxisome membrane</location>
        <topology evidence="2">Peripheral membrane protein</topology>
    </subcellularLocation>
</comment>
<feature type="region of interest" description="Disordered" evidence="6">
    <location>
        <begin position="1"/>
        <end position="34"/>
    </location>
</feature>
<feature type="region of interest" description="Disordered" evidence="6">
    <location>
        <begin position="297"/>
        <end position="356"/>
    </location>
</feature>
<evidence type="ECO:0000256" key="6">
    <source>
        <dbReference type="SAM" id="MobiDB-lite"/>
    </source>
</evidence>
<dbReference type="Proteomes" id="UP001600064">
    <property type="component" value="Unassembled WGS sequence"/>
</dbReference>
<evidence type="ECO:0000256" key="2">
    <source>
        <dbReference type="ARBA" id="ARBA00004421"/>
    </source>
</evidence>
<evidence type="ECO:0000256" key="5">
    <source>
        <dbReference type="ARBA" id="ARBA00023136"/>
    </source>
</evidence>
<organism evidence="7 8">
    <name type="scientific">Remersonia thermophila</name>
    <dbReference type="NCBI Taxonomy" id="72144"/>
    <lineage>
        <taxon>Eukaryota</taxon>
        <taxon>Fungi</taxon>
        <taxon>Dikarya</taxon>
        <taxon>Ascomycota</taxon>
        <taxon>Pezizomycotina</taxon>
        <taxon>Sordariomycetes</taxon>
        <taxon>Sordariomycetidae</taxon>
        <taxon>Sordariales</taxon>
        <taxon>Sordariales incertae sedis</taxon>
        <taxon>Remersonia</taxon>
    </lineage>
</organism>
<keyword evidence="8" id="KW-1185">Reference proteome</keyword>
<feature type="compositionally biased region" description="Pro residues" evidence="6">
    <location>
        <begin position="252"/>
        <end position="264"/>
    </location>
</feature>
<comment type="similarity">
    <text evidence="3">Belongs to the INP1 family.</text>
</comment>
<gene>
    <name evidence="7" type="ORF">VTJ83DRAFT_2944</name>
</gene>
<dbReference type="RefSeq" id="XP_070866825.1">
    <property type="nucleotide sequence ID" value="XM_071009270.1"/>
</dbReference>
<feature type="compositionally biased region" description="Low complexity" evidence="6">
    <location>
        <begin position="25"/>
        <end position="34"/>
    </location>
</feature>
<sequence>MDSPRPHTATPAGPRRAFTAPIPPSASQHAASPQSADGLVDTLYDHPSVKIVAFTAGARPFTLDPRAADVEPGSLPWSSPLERTIAVGPFRIYRAPGSVAFLSCGSALQPILPKSQVWCVDEESSKFILQIRRPQFWRIELPVAEESEVRLARHLREVFDAILLFEKTECPFQRPFTVELPERPQTPVKKRPWTPARRSSASLPLTPAAGVEIARLHEGTPRGSICMGDLRSARDARRALMEHGKSLEPPAEEPTPARPAPAPNPSMSRVERAKRAFGAQPTISPAIVSRRRSAFELRKPPGAASTTSVASPAESLESLQGRESWLAVPLPPSPPLSSPGSPVIWSPGPQTKAPQASTAFPAAFGPAVTAKPSQTWSVASDSAVELDCHDPTAPSVSEPSPTARQLPAKEKTPEPEPNAPAEAAPSASQASSSSASNPPPAGPPADSPQRTNATAPSRGRSQTPHRHRRRATSVTIPRGGTAAGPNPLAAAVRHLPLTVFVKTCEIFLSPPAHLISLMLNVAARIAAGEWSGLAFGMGEGGERVSVSWDWSEEEEEGEGAGSEARRRPRRNGWRDDDIWLKGRNGGVKMAGAYPESSDDDDEEEEEEVYDCSGCPEEPISPSRGGRGTDRDSKTTPETTSRAEASATGATAAEAGGPAVARRRTRAATEPEWGID</sequence>
<feature type="region of interest" description="Disordered" evidence="6">
    <location>
        <begin position="244"/>
        <end position="270"/>
    </location>
</feature>
<feature type="compositionally biased region" description="Low complexity" evidence="6">
    <location>
        <begin position="635"/>
        <end position="659"/>
    </location>
</feature>
<evidence type="ECO:0000256" key="1">
    <source>
        <dbReference type="ARBA" id="ARBA00003594"/>
    </source>
</evidence>
<dbReference type="GeneID" id="98123914"/>
<dbReference type="EMBL" id="JAZGUE010000003">
    <property type="protein sequence ID" value="KAL2268098.1"/>
    <property type="molecule type" value="Genomic_DNA"/>
</dbReference>
<feature type="compositionally biased region" description="Polar residues" evidence="6">
    <location>
        <begin position="394"/>
        <end position="403"/>
    </location>
</feature>
<feature type="compositionally biased region" description="Pro residues" evidence="6">
    <location>
        <begin position="437"/>
        <end position="446"/>
    </location>
</feature>
<dbReference type="InterPro" id="IPR024758">
    <property type="entry name" value="Inp1"/>
</dbReference>
<feature type="region of interest" description="Disordered" evidence="6">
    <location>
        <begin position="381"/>
        <end position="485"/>
    </location>
</feature>
<accession>A0ABR4DCM8</accession>
<reference evidence="7 8" key="1">
    <citation type="journal article" date="2024" name="Commun. Biol.">
        <title>Comparative genomic analysis of thermophilic fungi reveals convergent evolutionary adaptations and gene losses.</title>
        <authorList>
            <person name="Steindorff A.S."/>
            <person name="Aguilar-Pontes M.V."/>
            <person name="Robinson A.J."/>
            <person name="Andreopoulos B."/>
            <person name="LaButti K."/>
            <person name="Kuo A."/>
            <person name="Mondo S."/>
            <person name="Riley R."/>
            <person name="Otillar R."/>
            <person name="Haridas S."/>
            <person name="Lipzen A."/>
            <person name="Grimwood J."/>
            <person name="Schmutz J."/>
            <person name="Clum A."/>
            <person name="Reid I.D."/>
            <person name="Moisan M.C."/>
            <person name="Butler G."/>
            <person name="Nguyen T.T.M."/>
            <person name="Dewar K."/>
            <person name="Conant G."/>
            <person name="Drula E."/>
            <person name="Henrissat B."/>
            <person name="Hansel C."/>
            <person name="Singer S."/>
            <person name="Hutchinson M.I."/>
            <person name="de Vries R.P."/>
            <person name="Natvig D.O."/>
            <person name="Powell A.J."/>
            <person name="Tsang A."/>
            <person name="Grigoriev I.V."/>
        </authorList>
    </citation>
    <scope>NUCLEOTIDE SEQUENCE [LARGE SCALE GENOMIC DNA]</scope>
    <source>
        <strain evidence="7 8">ATCC 22073</strain>
    </source>
</reference>